<proteinExistence type="predicted"/>
<dbReference type="eggNOG" id="ENOG5031DDU">
    <property type="taxonomic scope" value="Bacteria"/>
</dbReference>
<evidence type="ECO:0000313" key="2">
    <source>
        <dbReference type="EMBL" id="ACU53022.1"/>
    </source>
</evidence>
<evidence type="ECO:0000313" key="3">
    <source>
        <dbReference type="Proteomes" id="UP000000771"/>
    </source>
</evidence>
<sequence length="134" mass="13483">MVGQRWAALGTSGRIVTVVSVIVLIALFLPWYGVSIGSLSVSVDGLHSYGLLTALGVVVVAVGVGANAPWVRGARLAGVVLEAVGAVAFLAAYHAAGSTSALSVSFGPEIGVYLALLASLVGVVAALNERRRAV</sequence>
<gene>
    <name evidence="2" type="ordered locus">Afer_0047</name>
</gene>
<keyword evidence="1" id="KW-1133">Transmembrane helix</keyword>
<keyword evidence="3" id="KW-1185">Reference proteome</keyword>
<accession>C7M1H3</accession>
<dbReference type="HOGENOM" id="CLU_1891621_0_0_11"/>
<name>C7M1H3_ACIFD</name>
<feature type="transmembrane region" description="Helical" evidence="1">
    <location>
        <begin position="76"/>
        <end position="95"/>
    </location>
</feature>
<dbReference type="AlphaFoldDB" id="C7M1H3"/>
<organism evidence="2 3">
    <name type="scientific">Acidimicrobium ferrooxidans (strain DSM 10331 / JCM 15462 / NBRC 103882 / ICP)</name>
    <dbReference type="NCBI Taxonomy" id="525909"/>
    <lineage>
        <taxon>Bacteria</taxon>
        <taxon>Bacillati</taxon>
        <taxon>Actinomycetota</taxon>
        <taxon>Acidimicrobiia</taxon>
        <taxon>Acidimicrobiales</taxon>
        <taxon>Acidimicrobiaceae</taxon>
        <taxon>Acidimicrobium</taxon>
    </lineage>
</organism>
<dbReference type="Proteomes" id="UP000000771">
    <property type="component" value="Chromosome"/>
</dbReference>
<feature type="transmembrane region" description="Helical" evidence="1">
    <location>
        <begin position="110"/>
        <end position="128"/>
    </location>
</feature>
<feature type="transmembrane region" description="Helical" evidence="1">
    <location>
        <begin position="46"/>
        <end position="64"/>
    </location>
</feature>
<keyword evidence="1" id="KW-0812">Transmembrane</keyword>
<dbReference type="KEGG" id="afo:Afer_0047"/>
<dbReference type="STRING" id="525909.Afer_0047"/>
<reference evidence="2 3" key="1">
    <citation type="journal article" date="2009" name="Stand. Genomic Sci.">
        <title>Complete genome sequence of Acidimicrobium ferrooxidans type strain (ICP).</title>
        <authorList>
            <person name="Clum A."/>
            <person name="Nolan M."/>
            <person name="Lang E."/>
            <person name="Glavina Del Rio T."/>
            <person name="Tice H."/>
            <person name="Copeland A."/>
            <person name="Cheng J.F."/>
            <person name="Lucas S."/>
            <person name="Chen F."/>
            <person name="Bruce D."/>
            <person name="Goodwin L."/>
            <person name="Pitluck S."/>
            <person name="Ivanova N."/>
            <person name="Mavrommatis K."/>
            <person name="Mikhailova N."/>
            <person name="Pati A."/>
            <person name="Chen A."/>
            <person name="Palaniappan K."/>
            <person name="Goker M."/>
            <person name="Spring S."/>
            <person name="Land M."/>
            <person name="Hauser L."/>
            <person name="Chang Y.J."/>
            <person name="Jeffries C.C."/>
            <person name="Chain P."/>
            <person name="Bristow J."/>
            <person name="Eisen J.A."/>
            <person name="Markowitz V."/>
            <person name="Hugenholtz P."/>
            <person name="Kyrpides N.C."/>
            <person name="Klenk H.P."/>
            <person name="Lapidus A."/>
        </authorList>
    </citation>
    <scope>NUCLEOTIDE SEQUENCE [LARGE SCALE GENOMIC DNA]</scope>
    <source>
        <strain evidence="3">DSM 10331 / JCM 15462 / NBRC 103882 / ICP</strain>
    </source>
</reference>
<dbReference type="RefSeq" id="WP_012784141.1">
    <property type="nucleotide sequence ID" value="NC_013124.1"/>
</dbReference>
<dbReference type="EMBL" id="CP001631">
    <property type="protein sequence ID" value="ACU53022.1"/>
    <property type="molecule type" value="Genomic_DNA"/>
</dbReference>
<feature type="transmembrane region" description="Helical" evidence="1">
    <location>
        <begin position="12"/>
        <end position="34"/>
    </location>
</feature>
<evidence type="ECO:0000256" key="1">
    <source>
        <dbReference type="SAM" id="Phobius"/>
    </source>
</evidence>
<protein>
    <submittedName>
        <fullName evidence="2">Uncharacterized protein</fullName>
    </submittedName>
</protein>
<keyword evidence="1" id="KW-0472">Membrane</keyword>